<dbReference type="NCBIfam" id="TIGR04183">
    <property type="entry name" value="Por_Secre_tail"/>
    <property type="match status" value="1"/>
</dbReference>
<dbReference type="Gene3D" id="2.60.40.4070">
    <property type="match status" value="1"/>
</dbReference>
<sequence>QNVQLTIYDLLGRQVKTLIDEYRHEGVHTVTFDASDLSSGVYFYRLKAGDLVETKRMVLLK</sequence>
<dbReference type="Pfam" id="PF18962">
    <property type="entry name" value="Por_Secre_tail"/>
    <property type="match status" value="1"/>
</dbReference>
<organism evidence="2">
    <name type="scientific">marine sediment metagenome</name>
    <dbReference type="NCBI Taxonomy" id="412755"/>
    <lineage>
        <taxon>unclassified sequences</taxon>
        <taxon>metagenomes</taxon>
        <taxon>ecological metagenomes</taxon>
    </lineage>
</organism>
<evidence type="ECO:0000313" key="2">
    <source>
        <dbReference type="EMBL" id="GAG36858.1"/>
    </source>
</evidence>
<gene>
    <name evidence="2" type="ORF">S01H1_63592</name>
</gene>
<dbReference type="AlphaFoldDB" id="X0XJM9"/>
<dbReference type="InterPro" id="IPR026444">
    <property type="entry name" value="Secre_tail"/>
</dbReference>
<proteinExistence type="predicted"/>
<feature type="domain" description="Secretion system C-terminal sorting" evidence="1">
    <location>
        <begin position="2"/>
        <end position="58"/>
    </location>
</feature>
<comment type="caution">
    <text evidence="2">The sequence shown here is derived from an EMBL/GenBank/DDBJ whole genome shotgun (WGS) entry which is preliminary data.</text>
</comment>
<evidence type="ECO:0000259" key="1">
    <source>
        <dbReference type="Pfam" id="PF18962"/>
    </source>
</evidence>
<feature type="non-terminal residue" evidence="2">
    <location>
        <position position="1"/>
    </location>
</feature>
<dbReference type="EMBL" id="BARS01041867">
    <property type="protein sequence ID" value="GAG36858.1"/>
    <property type="molecule type" value="Genomic_DNA"/>
</dbReference>
<reference evidence="2" key="1">
    <citation type="journal article" date="2014" name="Front. Microbiol.">
        <title>High frequency of phylogenetically diverse reductive dehalogenase-homologous genes in deep subseafloor sedimentary metagenomes.</title>
        <authorList>
            <person name="Kawai M."/>
            <person name="Futagami T."/>
            <person name="Toyoda A."/>
            <person name="Takaki Y."/>
            <person name="Nishi S."/>
            <person name="Hori S."/>
            <person name="Arai W."/>
            <person name="Tsubouchi T."/>
            <person name="Morono Y."/>
            <person name="Uchiyama I."/>
            <person name="Ito T."/>
            <person name="Fujiyama A."/>
            <person name="Inagaki F."/>
            <person name="Takami H."/>
        </authorList>
    </citation>
    <scope>NUCLEOTIDE SEQUENCE</scope>
    <source>
        <strain evidence="2">Expedition CK06-06</strain>
    </source>
</reference>
<accession>X0XJM9</accession>
<protein>
    <recommendedName>
        <fullName evidence="1">Secretion system C-terminal sorting domain-containing protein</fullName>
    </recommendedName>
</protein>
<name>X0XJM9_9ZZZZ</name>